<protein>
    <recommendedName>
        <fullName evidence="1">DUF2087 domain-containing protein</fullName>
    </recommendedName>
</protein>
<evidence type="ECO:0000259" key="1">
    <source>
        <dbReference type="Pfam" id="PF09860"/>
    </source>
</evidence>
<dbReference type="Pfam" id="PF09860">
    <property type="entry name" value="DUF2087"/>
    <property type="match status" value="1"/>
</dbReference>
<feature type="domain" description="DUF2087" evidence="1">
    <location>
        <begin position="90"/>
        <end position="159"/>
    </location>
</feature>
<sequence length="181" mass="20121">MTRTVFPFAAQDVSALARALNRELEAAGSKLGHLQLLNLLARAVGQQNFQHFRAQFSAQDRLNAGPAMPDLVDHLRVERVARHFDPAGSLRRWPAKAGHQVLCLWSLWSRIPSAATLTEKQVNAILNAHHGFGDHALLRRALCDHRLLSRNPDGSAYRRIEGRPPPEALALIRHLAARHPG</sequence>
<dbReference type="RefSeq" id="WP_044409157.1">
    <property type="nucleotide sequence ID" value="NZ_JXXE01000180.1"/>
</dbReference>
<evidence type="ECO:0000313" key="2">
    <source>
        <dbReference type="EMBL" id="KIZ44720.1"/>
    </source>
</evidence>
<proteinExistence type="predicted"/>
<dbReference type="Proteomes" id="UP000032515">
    <property type="component" value="Unassembled WGS sequence"/>
</dbReference>
<dbReference type="EMBL" id="JXXE01000180">
    <property type="protein sequence ID" value="KIZ44720.1"/>
    <property type="molecule type" value="Genomic_DNA"/>
</dbReference>
<evidence type="ECO:0000313" key="3">
    <source>
        <dbReference type="Proteomes" id="UP000032515"/>
    </source>
</evidence>
<dbReference type="PATRIC" id="fig|1076.23.peg.1241"/>
<dbReference type="AlphaFoldDB" id="A0A0D7EW15"/>
<dbReference type="OrthoDB" id="6867569at2"/>
<dbReference type="InterPro" id="IPR018656">
    <property type="entry name" value="DUF2087"/>
</dbReference>
<organism evidence="2 3">
    <name type="scientific">Rhodopseudomonas palustris</name>
    <dbReference type="NCBI Taxonomy" id="1076"/>
    <lineage>
        <taxon>Bacteria</taxon>
        <taxon>Pseudomonadati</taxon>
        <taxon>Pseudomonadota</taxon>
        <taxon>Alphaproteobacteria</taxon>
        <taxon>Hyphomicrobiales</taxon>
        <taxon>Nitrobacteraceae</taxon>
        <taxon>Rhodopseudomonas</taxon>
    </lineage>
</organism>
<gene>
    <name evidence="2" type="ORF">OO17_09455</name>
</gene>
<reference evidence="2 3" key="1">
    <citation type="submission" date="2014-11" db="EMBL/GenBank/DDBJ databases">
        <title>Genomics and ecophysiology of heterotrophic nitrogen fixing bacteria isolated from estuarine surface water.</title>
        <authorList>
            <person name="Bentzon-Tilia M."/>
            <person name="Severin I."/>
            <person name="Hansen L.H."/>
            <person name="Riemann L."/>
        </authorList>
    </citation>
    <scope>NUCLEOTIDE SEQUENCE [LARGE SCALE GENOMIC DNA]</scope>
    <source>
        <strain evidence="2 3">BAL398</strain>
    </source>
</reference>
<name>A0A0D7EW15_RHOPL</name>
<accession>A0A0D7EW15</accession>
<comment type="caution">
    <text evidence="2">The sequence shown here is derived from an EMBL/GenBank/DDBJ whole genome shotgun (WGS) entry which is preliminary data.</text>
</comment>